<dbReference type="EMBL" id="BK015264">
    <property type="protein sequence ID" value="DAD98564.1"/>
    <property type="molecule type" value="Genomic_DNA"/>
</dbReference>
<evidence type="ECO:0000313" key="1">
    <source>
        <dbReference type="EMBL" id="DAD98564.1"/>
    </source>
</evidence>
<sequence length="145" mass="16827">MVIGMVIIDKLNMTRKVDSMGRIYIPKMLRDRAGINGDTEVNLYYIQEDDGMYREFIGIGALGASVRTGTNNKYETAIEALQELKIPIPKVLFEKYRETLVTEAERIEMREMDKKELSREKRKIKKALNTERVEEEERIKVAPAK</sequence>
<proteinExistence type="predicted"/>
<name>A0A8S5NW24_9CAUD</name>
<protein>
    <submittedName>
        <fullName evidence="1">MraZ protein</fullName>
    </submittedName>
</protein>
<reference evidence="1" key="1">
    <citation type="journal article" date="2021" name="Proc. Natl. Acad. Sci. U.S.A.">
        <title>A Catalog of Tens of Thousands of Viruses from Human Metagenomes Reveals Hidden Associations with Chronic Diseases.</title>
        <authorList>
            <person name="Tisza M.J."/>
            <person name="Buck C.B."/>
        </authorList>
    </citation>
    <scope>NUCLEOTIDE SEQUENCE</scope>
    <source>
        <strain evidence="1">CtTnV63</strain>
    </source>
</reference>
<accession>A0A8S5NW24</accession>
<dbReference type="InterPro" id="IPR037914">
    <property type="entry name" value="SpoVT-AbrB_sf"/>
</dbReference>
<organism evidence="1">
    <name type="scientific">Siphoviridae sp. ctTnV63</name>
    <dbReference type="NCBI Taxonomy" id="2825523"/>
    <lineage>
        <taxon>Viruses</taxon>
        <taxon>Duplodnaviria</taxon>
        <taxon>Heunggongvirae</taxon>
        <taxon>Uroviricota</taxon>
        <taxon>Caudoviricetes</taxon>
    </lineage>
</organism>
<dbReference type="SUPFAM" id="SSF89447">
    <property type="entry name" value="AbrB/MazE/MraZ-like"/>
    <property type="match status" value="1"/>
</dbReference>
<dbReference type="Gene3D" id="2.10.260.10">
    <property type="match status" value="1"/>
</dbReference>